<evidence type="ECO:0000256" key="1">
    <source>
        <dbReference type="SAM" id="MobiDB-lite"/>
    </source>
</evidence>
<evidence type="ECO:0000313" key="2">
    <source>
        <dbReference type="EMBL" id="CAG5094657.1"/>
    </source>
</evidence>
<evidence type="ECO:0000313" key="3">
    <source>
        <dbReference type="Proteomes" id="UP001158576"/>
    </source>
</evidence>
<feature type="region of interest" description="Disordered" evidence="1">
    <location>
        <begin position="1"/>
        <end position="86"/>
    </location>
</feature>
<feature type="compositionally biased region" description="Basic and acidic residues" evidence="1">
    <location>
        <begin position="1"/>
        <end position="12"/>
    </location>
</feature>
<accession>A0ABN7SCI5</accession>
<protein>
    <submittedName>
        <fullName evidence="2">Oidioi.mRNA.OKI2018_I69.XSR.g13749.t1.cds</fullName>
    </submittedName>
</protein>
<proteinExistence type="predicted"/>
<gene>
    <name evidence="2" type="ORF">OKIOD_LOCUS5307</name>
</gene>
<sequence>MQNRADDMDLPKLKSRQMSEPETGSNLLSEVSEAVSSDCPSPGKNKRFGARSDLKEEVSWRTSSPTATKSGLVTKRSTRNPRTPMMSMSKKTLTKEDYKQLIEMHSRTLKETSSAPTLSFVDLTEDDAPSFKRIMTPTPAQRVPSSSQEEAFLTQEKLFYEIQDRETGEEVARLEKAIENIRLKRAAKLASREKTEAPLIDAICAKYSFTKAPAPKIPELDELLPKTRTYFGSEKSRLPGTSLIVSTSCPIAILVIGRQKTKILSSQKVFQ</sequence>
<organism evidence="2 3">
    <name type="scientific">Oikopleura dioica</name>
    <name type="common">Tunicate</name>
    <dbReference type="NCBI Taxonomy" id="34765"/>
    <lineage>
        <taxon>Eukaryota</taxon>
        <taxon>Metazoa</taxon>
        <taxon>Chordata</taxon>
        <taxon>Tunicata</taxon>
        <taxon>Appendicularia</taxon>
        <taxon>Copelata</taxon>
        <taxon>Oikopleuridae</taxon>
        <taxon>Oikopleura</taxon>
    </lineage>
</organism>
<feature type="compositionally biased region" description="Basic and acidic residues" evidence="1">
    <location>
        <begin position="50"/>
        <end position="59"/>
    </location>
</feature>
<keyword evidence="3" id="KW-1185">Reference proteome</keyword>
<feature type="compositionally biased region" description="Polar residues" evidence="1">
    <location>
        <begin position="60"/>
        <end position="71"/>
    </location>
</feature>
<dbReference type="EMBL" id="OU015569">
    <property type="protein sequence ID" value="CAG5094657.1"/>
    <property type="molecule type" value="Genomic_DNA"/>
</dbReference>
<name>A0ABN7SCI5_OIKDI</name>
<dbReference type="Proteomes" id="UP001158576">
    <property type="component" value="Chromosome XSR"/>
</dbReference>
<reference evidence="2 3" key="1">
    <citation type="submission" date="2021-04" db="EMBL/GenBank/DDBJ databases">
        <authorList>
            <person name="Bliznina A."/>
        </authorList>
    </citation>
    <scope>NUCLEOTIDE SEQUENCE [LARGE SCALE GENOMIC DNA]</scope>
</reference>
<feature type="compositionally biased region" description="Polar residues" evidence="1">
    <location>
        <begin position="16"/>
        <end position="39"/>
    </location>
</feature>